<dbReference type="EMBL" id="MH450129">
    <property type="protein sequence ID" value="AXH44873.1"/>
    <property type="molecule type" value="Genomic_DNA"/>
</dbReference>
<name>A0A345KPC1_9CAUD</name>
<evidence type="ECO:0000313" key="2">
    <source>
        <dbReference type="Proteomes" id="UP000257630"/>
    </source>
</evidence>
<sequence>MSYTDSDLDPTLDAAYAELAAEHLVDAHYTRIMHSIEYTGPGRWLRAGMLDTARNNDVDPVALVTVIRAYAERGVRQGRTDHDYATILDRLRLTDFTVDPAEVAFDDGTRAVWDDTVSGWQFVGEPIAIAR</sequence>
<reference evidence="1 2" key="1">
    <citation type="submission" date="2018-06" db="EMBL/GenBank/DDBJ databases">
        <authorList>
            <person name="Plymale R.C."/>
            <person name="Vermillion C.D."/>
            <person name="Bowman H."/>
            <person name="Gills J.R."/>
            <person name="Wooten L.C."/>
            <person name="Askins J.L."/>
            <person name="Brownlee C.M."/>
            <person name="Davis H.K."/>
            <person name="Edmondson E.M."/>
            <person name="Edwards S.L."/>
            <person name="Haberman K.L."/>
            <person name="Jacobs K.R."/>
            <person name="Jones G.C."/>
            <person name="Livingston L.W."/>
            <person name="Masengale M.E."/>
            <person name="Morrison C.M."/>
            <person name="Mullins A.M."/>
            <person name="Pate M.D."/>
            <person name="Pennington B.T."/>
            <person name="Pickard K.N."/>
            <person name="Rainwater D.R."/>
            <person name="Studdard A.C."/>
            <person name="Walker A.L."/>
            <person name="Reyna N.S."/>
            <person name="Garlena R.A."/>
            <person name="Russell D.A."/>
            <person name="Pope W.H."/>
            <person name="Jacobs-Sera D."/>
            <person name="Hendrix R.W."/>
            <person name="Hatfull G.F."/>
        </authorList>
    </citation>
    <scope>NUCLEOTIDE SEQUENCE [LARGE SCALE GENOMIC DNA]</scope>
</reference>
<protein>
    <submittedName>
        <fullName evidence="1">Uncharacterized protein</fullName>
    </submittedName>
</protein>
<organism evidence="1 2">
    <name type="scientific">Gordonia phage Ribeye</name>
    <dbReference type="NCBI Taxonomy" id="2250417"/>
    <lineage>
        <taxon>Viruses</taxon>
        <taxon>Duplodnaviria</taxon>
        <taxon>Heunggongvirae</taxon>
        <taxon>Uroviricota</taxon>
        <taxon>Caudoviricetes</taxon>
        <taxon>Stackebrandtviridae</taxon>
        <taxon>Schenleyvirinae</taxon>
        <taxon>Kroosvirus</taxon>
        <taxon>Kroosvirus ribeye</taxon>
    </lineage>
</organism>
<keyword evidence="2" id="KW-1185">Reference proteome</keyword>
<dbReference type="InterPro" id="IPR055715">
    <property type="entry name" value="DUF7291"/>
</dbReference>
<dbReference type="Pfam" id="PF23963">
    <property type="entry name" value="DUF7291"/>
    <property type="match status" value="1"/>
</dbReference>
<dbReference type="Proteomes" id="UP000257630">
    <property type="component" value="Segment"/>
</dbReference>
<dbReference type="RefSeq" id="YP_010002144.1">
    <property type="nucleotide sequence ID" value="NC_053241.1"/>
</dbReference>
<dbReference type="GeneID" id="63026691"/>
<accession>A0A345KPC1</accession>
<proteinExistence type="predicted"/>
<dbReference type="KEGG" id="vg:63026691"/>
<evidence type="ECO:0000313" key="1">
    <source>
        <dbReference type="EMBL" id="AXH44873.1"/>
    </source>
</evidence>
<gene>
    <name evidence="1" type="primary">10</name>
    <name evidence="1" type="ORF">SEA_RIBEYE_10</name>
</gene>